<feature type="transmembrane region" description="Helical" evidence="7">
    <location>
        <begin position="311"/>
        <end position="333"/>
    </location>
</feature>
<comment type="subcellular location">
    <subcellularLocation>
        <location evidence="1">Cell membrane</location>
        <topology evidence="1">Multi-pass membrane protein</topology>
    </subcellularLocation>
</comment>
<feature type="transmembrane region" description="Helical" evidence="7">
    <location>
        <begin position="422"/>
        <end position="444"/>
    </location>
</feature>
<keyword evidence="11" id="KW-1185">Reference proteome</keyword>
<evidence type="ECO:0000256" key="3">
    <source>
        <dbReference type="ARBA" id="ARBA00022692"/>
    </source>
</evidence>
<dbReference type="GO" id="GO:0022857">
    <property type="term" value="F:transmembrane transporter activity"/>
    <property type="evidence" value="ECO:0007669"/>
    <property type="project" value="TreeGrafter"/>
</dbReference>
<dbReference type="OrthoDB" id="9780560at2"/>
<feature type="transmembrane region" description="Helical" evidence="7">
    <location>
        <begin position="479"/>
        <end position="501"/>
    </location>
</feature>
<keyword evidence="4 7" id="KW-1133">Transmembrane helix</keyword>
<keyword evidence="5 7" id="KW-0472">Membrane</keyword>
<feature type="domain" description="ABC3 transporter permease C-terminal" evidence="8">
    <location>
        <begin position="253"/>
        <end position="374"/>
    </location>
</feature>
<feature type="transmembrane region" description="Helical" evidence="7">
    <location>
        <begin position="282"/>
        <end position="305"/>
    </location>
</feature>
<evidence type="ECO:0000256" key="2">
    <source>
        <dbReference type="ARBA" id="ARBA00022475"/>
    </source>
</evidence>
<dbReference type="GO" id="GO:0005886">
    <property type="term" value="C:plasma membrane"/>
    <property type="evidence" value="ECO:0007669"/>
    <property type="project" value="UniProtKB-SubCell"/>
</dbReference>
<feature type="transmembrane region" description="Helical" evidence="7">
    <location>
        <begin position="700"/>
        <end position="728"/>
    </location>
</feature>
<evidence type="ECO:0000313" key="11">
    <source>
        <dbReference type="Proteomes" id="UP000240542"/>
    </source>
</evidence>
<evidence type="ECO:0000256" key="5">
    <source>
        <dbReference type="ARBA" id="ARBA00023136"/>
    </source>
</evidence>
<dbReference type="Pfam" id="PF12704">
    <property type="entry name" value="MacB_PCD"/>
    <property type="match status" value="1"/>
</dbReference>
<reference evidence="10 11" key="1">
    <citation type="submission" date="2018-03" db="EMBL/GenBank/DDBJ databases">
        <title>Genomic Encyclopedia of Archaeal and Bacterial Type Strains, Phase II (KMG-II): from individual species to whole genera.</title>
        <authorList>
            <person name="Goeker M."/>
        </authorList>
    </citation>
    <scope>NUCLEOTIDE SEQUENCE [LARGE SCALE GENOMIC DNA]</scope>
    <source>
        <strain evidence="10 11">DSM 45312</strain>
    </source>
</reference>
<comment type="similarity">
    <text evidence="6">Belongs to the ABC-4 integral membrane protein family.</text>
</comment>
<evidence type="ECO:0000259" key="8">
    <source>
        <dbReference type="Pfam" id="PF02687"/>
    </source>
</evidence>
<dbReference type="InterPro" id="IPR025857">
    <property type="entry name" value="MacB_PCD"/>
</dbReference>
<evidence type="ECO:0000256" key="7">
    <source>
        <dbReference type="SAM" id="Phobius"/>
    </source>
</evidence>
<evidence type="ECO:0000256" key="1">
    <source>
        <dbReference type="ARBA" id="ARBA00004651"/>
    </source>
</evidence>
<feature type="domain" description="ABC3 transporter permease C-terminal" evidence="8">
    <location>
        <begin position="707"/>
        <end position="820"/>
    </location>
</feature>
<comment type="caution">
    <text evidence="10">The sequence shown here is derived from an EMBL/GenBank/DDBJ whole genome shotgun (WGS) entry which is preliminary data.</text>
</comment>
<feature type="transmembrane region" description="Helical" evidence="7">
    <location>
        <begin position="787"/>
        <end position="811"/>
    </location>
</feature>
<keyword evidence="2" id="KW-1003">Cell membrane</keyword>
<dbReference type="RefSeq" id="WP_106581592.1">
    <property type="nucleotide sequence ID" value="NZ_PYGA01000002.1"/>
</dbReference>
<feature type="transmembrane region" description="Helical" evidence="7">
    <location>
        <begin position="450"/>
        <end position="467"/>
    </location>
</feature>
<dbReference type="PANTHER" id="PTHR30572">
    <property type="entry name" value="MEMBRANE COMPONENT OF TRANSPORTER-RELATED"/>
    <property type="match status" value="1"/>
</dbReference>
<proteinExistence type="inferred from homology"/>
<gene>
    <name evidence="10" type="ORF">CLV63_102386</name>
</gene>
<feature type="transmembrane region" description="Helical" evidence="7">
    <location>
        <begin position="385"/>
        <end position="410"/>
    </location>
</feature>
<dbReference type="PANTHER" id="PTHR30572:SF4">
    <property type="entry name" value="ABC TRANSPORTER PERMEASE YTRF"/>
    <property type="match status" value="1"/>
</dbReference>
<dbReference type="InterPro" id="IPR050250">
    <property type="entry name" value="Macrolide_Exporter_MacB"/>
</dbReference>
<evidence type="ECO:0000259" key="9">
    <source>
        <dbReference type="Pfam" id="PF12704"/>
    </source>
</evidence>
<dbReference type="InterPro" id="IPR003838">
    <property type="entry name" value="ABC3_permease_C"/>
</dbReference>
<dbReference type="AlphaFoldDB" id="A0A2P8DSQ7"/>
<dbReference type="Proteomes" id="UP000240542">
    <property type="component" value="Unassembled WGS sequence"/>
</dbReference>
<accession>A0A2P8DSQ7</accession>
<sequence length="828" mass="82732">MVRTTLAGLRAHTARLVLAALATVIGVAFVAGTLVLGDTLKAHTERTVTANAAKVDVAVLATSGLRKLPATLPAELSRLNGVDRAQGVLQGTTTLLGRDGRPTRAEPVAASVSVRTEISRGRAPAADGEAALAEATARDAGFAVGDTVTVLDPRGERHRLRVTGLVDTAGHGELNLRGAVLLTPAATTAVTGETEFTEVYVGSDAVPAERLRTRVAAAVGTGGQDVLTGRQWADEKAAGSGIDPGVLTTGLLLFAAVALLVAALVIHTTFSILVAQRTRELALLRCVGASRWQVFGSVLGEAAAVGTLASALGLAAGIAAGYGAVPIVAAFGAPISVDTVAVRPATLIAAPLAGVVATVAAAALPARAATRIAPVAALNTVSGEISARAGAVRVIGGVLLCAAGLAVALYGGLVQTGPRTPLILVVCGGMVVFLGVVALGPLLIGPLARFVGAVPALLFGAPGRLAVANARRHPKRAAATTVALTVGVTLMTGFSVVTASFTASVGTGVERAIPVDYMISAAGSAETAAIPPSVVAELRGHPDVTGVAAQRETLVRIDGKRASIGTISLDGAVGRPTVEKGAPIEALGPDQIAIRPDRARQFGVDVGDTLTARVGGRTVALEVGALVTGDPFPPFYVTAAGYDAHFGGRGYSAVLVDVAPGLAPERARAVVEDATASHPTADILGAHDAKEQLVSTLSDFVAIVAGLLGLAVVVSLIGIANTMSLSVVERTRESAMLRALGLGTRQLRGMLVIEALILGVIGALVGVVLGVGFGLGAAATVRDDLVLALPVGQIALIVAGSGLAGMAAAVAPARRAARAPIAASLAGE</sequence>
<feature type="transmembrane region" description="Helical" evidence="7">
    <location>
        <begin position="749"/>
        <end position="775"/>
    </location>
</feature>
<dbReference type="EMBL" id="PYGA01000002">
    <property type="protein sequence ID" value="PSL00259.1"/>
    <property type="molecule type" value="Genomic_DNA"/>
</dbReference>
<protein>
    <submittedName>
        <fullName evidence="10">Putative ABC transport system permease protein</fullName>
    </submittedName>
</protein>
<feature type="transmembrane region" description="Helical" evidence="7">
    <location>
        <begin position="345"/>
        <end position="365"/>
    </location>
</feature>
<evidence type="ECO:0000256" key="4">
    <source>
        <dbReference type="ARBA" id="ARBA00022989"/>
    </source>
</evidence>
<organism evidence="10 11">
    <name type="scientific">Murinocardiopsis flavida</name>
    <dbReference type="NCBI Taxonomy" id="645275"/>
    <lineage>
        <taxon>Bacteria</taxon>
        <taxon>Bacillati</taxon>
        <taxon>Actinomycetota</taxon>
        <taxon>Actinomycetes</taxon>
        <taxon>Streptosporangiales</taxon>
        <taxon>Nocardiopsidaceae</taxon>
        <taxon>Murinocardiopsis</taxon>
    </lineage>
</organism>
<feature type="transmembrane region" description="Helical" evidence="7">
    <location>
        <begin position="251"/>
        <end position="275"/>
    </location>
</feature>
<dbReference type="Pfam" id="PF02687">
    <property type="entry name" value="FtsX"/>
    <property type="match status" value="2"/>
</dbReference>
<feature type="domain" description="MacB-like periplasmic core" evidence="9">
    <location>
        <begin position="17"/>
        <end position="201"/>
    </location>
</feature>
<evidence type="ECO:0000313" key="10">
    <source>
        <dbReference type="EMBL" id="PSL00259.1"/>
    </source>
</evidence>
<keyword evidence="3 7" id="KW-0812">Transmembrane</keyword>
<evidence type="ECO:0000256" key="6">
    <source>
        <dbReference type="ARBA" id="ARBA00038076"/>
    </source>
</evidence>
<name>A0A2P8DSQ7_9ACTN</name>